<dbReference type="InterPro" id="IPR001128">
    <property type="entry name" value="Cyt_P450"/>
</dbReference>
<dbReference type="Proteomes" id="UP000658656">
    <property type="component" value="Unassembled WGS sequence"/>
</dbReference>
<evidence type="ECO:0000256" key="4">
    <source>
        <dbReference type="ARBA" id="ARBA00010018"/>
    </source>
</evidence>
<keyword evidence="9" id="KW-0288">FMN</keyword>
<keyword evidence="14 16" id="KW-0408">Iron</keyword>
<dbReference type="AlphaFoldDB" id="A0A8H9J3K1"/>
<dbReference type="PANTHER" id="PTHR24305:SF166">
    <property type="entry name" value="CYTOCHROME P450 12A4, MITOCHONDRIAL-RELATED"/>
    <property type="match status" value="1"/>
</dbReference>
<comment type="cofactor">
    <cofactor evidence="3">
        <name>FAD</name>
        <dbReference type="ChEBI" id="CHEBI:57692"/>
    </cofactor>
</comment>
<evidence type="ECO:0000256" key="15">
    <source>
        <dbReference type="ARBA" id="ARBA00023033"/>
    </source>
</evidence>
<organism evidence="18 19">
    <name type="scientific">Amycolatopsis bartoniae</name>
    <dbReference type="NCBI Taxonomy" id="941986"/>
    <lineage>
        <taxon>Bacteria</taxon>
        <taxon>Bacillati</taxon>
        <taxon>Actinomycetota</taxon>
        <taxon>Actinomycetes</taxon>
        <taxon>Pseudonocardiales</taxon>
        <taxon>Pseudonocardiaceae</taxon>
        <taxon>Amycolatopsis</taxon>
    </lineage>
</organism>
<dbReference type="FunFam" id="1.10.630.10:FF:000040">
    <property type="entry name" value="Bifunctional cytochrome P450/NADPH--P450 reductase"/>
    <property type="match status" value="1"/>
</dbReference>
<evidence type="ECO:0000256" key="2">
    <source>
        <dbReference type="ARBA" id="ARBA00001971"/>
    </source>
</evidence>
<comment type="similarity">
    <text evidence="4">In the N-terminal section; belongs to the cytochrome P450 family.</text>
</comment>
<accession>A0A8H9J3K1</accession>
<evidence type="ECO:0000256" key="7">
    <source>
        <dbReference type="ARBA" id="ARBA00022617"/>
    </source>
</evidence>
<comment type="cofactor">
    <cofactor evidence="1">
        <name>FMN</name>
        <dbReference type="ChEBI" id="CHEBI:58210"/>
    </cofactor>
</comment>
<evidence type="ECO:0000256" key="3">
    <source>
        <dbReference type="ARBA" id="ARBA00001974"/>
    </source>
</evidence>
<evidence type="ECO:0000256" key="17">
    <source>
        <dbReference type="RuleBase" id="RU000461"/>
    </source>
</evidence>
<evidence type="ECO:0000256" key="9">
    <source>
        <dbReference type="ARBA" id="ARBA00022643"/>
    </source>
</evidence>
<evidence type="ECO:0000313" key="18">
    <source>
        <dbReference type="EMBL" id="GHF69638.1"/>
    </source>
</evidence>
<evidence type="ECO:0000256" key="5">
    <source>
        <dbReference type="ARBA" id="ARBA00010617"/>
    </source>
</evidence>
<evidence type="ECO:0000313" key="19">
    <source>
        <dbReference type="Proteomes" id="UP000658656"/>
    </source>
</evidence>
<name>A0A8H9J3K1_9PSEU</name>
<evidence type="ECO:0000256" key="16">
    <source>
        <dbReference type="PIRSR" id="PIRSR602401-1"/>
    </source>
</evidence>
<dbReference type="PRINTS" id="PR00463">
    <property type="entry name" value="EP450I"/>
</dbReference>
<dbReference type="PANTHER" id="PTHR24305">
    <property type="entry name" value="CYTOCHROME P450"/>
    <property type="match status" value="1"/>
</dbReference>
<reference evidence="18" key="1">
    <citation type="journal article" date="2014" name="Int. J. Syst. Evol. Microbiol.">
        <title>Complete genome sequence of Corynebacterium casei LMG S-19264T (=DSM 44701T), isolated from a smear-ripened cheese.</title>
        <authorList>
            <consortium name="US DOE Joint Genome Institute (JGI-PGF)"/>
            <person name="Walter F."/>
            <person name="Albersmeier A."/>
            <person name="Kalinowski J."/>
            <person name="Ruckert C."/>
        </authorList>
    </citation>
    <scope>NUCLEOTIDE SEQUENCE</scope>
    <source>
        <strain evidence="18">CGMCC 4.7679</strain>
    </source>
</reference>
<comment type="caution">
    <text evidence="18">The sequence shown here is derived from an EMBL/GenBank/DDBJ whole genome shotgun (WGS) entry which is preliminary data.</text>
</comment>
<keyword evidence="6" id="KW-0813">Transport</keyword>
<dbReference type="Gene3D" id="1.10.630.10">
    <property type="entry name" value="Cytochrome P450"/>
    <property type="match status" value="1"/>
</dbReference>
<sequence length="439" mass="48490">MTVAPDAGRSLGTNLTSTFIQDSTRMAAEHGPVFRRSLHHLEFTFVTDPELVAELSDEQRFTKNVLPNLDALRPVLGDGLITAHTHEPNWRAAHELLMPAFSQAAMRRYHPVMLAVTGELVAAWDRAAGGAPVDVAADMTKMTLEVIGRAGFGYSFGSFETGRTHPFVTALKECMVHGQRTVTRPPIVGGLLGRRADERNAENIAYLNAVVDEVIDARGREGGDDLLTLMLAAGTLDRVNIRYQVLTFLAAGYETTATAAAFALYYLANNPDVLAAARAEADAVLGGEVPSFEQIGKLRYLRRVVDEALRLWPPAPGYARHALADTVLGGRYPMRAGESMFVLLPALHRHPVWGEDPEAFDPDRFLPERIRRRPAHAFKPFGTGQRACIGRQFAVHETLVVVSTLLHRYELVPDPDYRLRVQELIAFRPAGFTLGLRRR</sequence>
<dbReference type="GO" id="GO:0005506">
    <property type="term" value="F:iron ion binding"/>
    <property type="evidence" value="ECO:0007669"/>
    <property type="project" value="InterPro"/>
</dbReference>
<dbReference type="InterPro" id="IPR002401">
    <property type="entry name" value="Cyt_P450_E_grp-I"/>
</dbReference>
<keyword evidence="12" id="KW-0521">NADP</keyword>
<dbReference type="RefSeq" id="WP_145934412.1">
    <property type="nucleotide sequence ID" value="NZ_BNAV01000008.1"/>
</dbReference>
<keyword evidence="8" id="KW-0285">Flavoprotein</keyword>
<feature type="binding site" description="axial binding residue" evidence="16">
    <location>
        <position position="388"/>
    </location>
    <ligand>
        <name>heme</name>
        <dbReference type="ChEBI" id="CHEBI:30413"/>
    </ligand>
    <ligandPart>
        <name>Fe</name>
        <dbReference type="ChEBI" id="CHEBI:18248"/>
    </ligandPart>
</feature>
<comment type="similarity">
    <text evidence="5 17">Belongs to the cytochrome P450 family.</text>
</comment>
<keyword evidence="19" id="KW-1185">Reference proteome</keyword>
<evidence type="ECO:0000256" key="10">
    <source>
        <dbReference type="ARBA" id="ARBA00022723"/>
    </source>
</evidence>
<keyword evidence="10 16" id="KW-0479">Metal-binding</keyword>
<dbReference type="InterPro" id="IPR017972">
    <property type="entry name" value="Cyt_P450_CS"/>
</dbReference>
<reference evidence="18" key="2">
    <citation type="submission" date="2020-09" db="EMBL/GenBank/DDBJ databases">
        <authorList>
            <person name="Sun Q."/>
            <person name="Zhou Y."/>
        </authorList>
    </citation>
    <scope>NUCLEOTIDE SEQUENCE</scope>
    <source>
        <strain evidence="18">CGMCC 4.7679</strain>
    </source>
</reference>
<evidence type="ECO:0000256" key="8">
    <source>
        <dbReference type="ARBA" id="ARBA00022630"/>
    </source>
</evidence>
<dbReference type="GO" id="GO:0016705">
    <property type="term" value="F:oxidoreductase activity, acting on paired donors, with incorporation or reduction of molecular oxygen"/>
    <property type="evidence" value="ECO:0007669"/>
    <property type="project" value="InterPro"/>
</dbReference>
<dbReference type="OrthoDB" id="5290182at2"/>
<dbReference type="GO" id="GO:0004497">
    <property type="term" value="F:monooxygenase activity"/>
    <property type="evidence" value="ECO:0007669"/>
    <property type="project" value="UniProtKB-KW"/>
</dbReference>
<evidence type="ECO:0000256" key="6">
    <source>
        <dbReference type="ARBA" id="ARBA00022448"/>
    </source>
</evidence>
<dbReference type="InterPro" id="IPR036396">
    <property type="entry name" value="Cyt_P450_sf"/>
</dbReference>
<keyword evidence="13 17" id="KW-0560">Oxidoreductase</keyword>
<dbReference type="SUPFAM" id="SSF48264">
    <property type="entry name" value="Cytochrome P450"/>
    <property type="match status" value="1"/>
</dbReference>
<protein>
    <submittedName>
        <fullName evidence="18">Cytochrome P450</fullName>
    </submittedName>
</protein>
<evidence type="ECO:0000256" key="1">
    <source>
        <dbReference type="ARBA" id="ARBA00001917"/>
    </source>
</evidence>
<evidence type="ECO:0000256" key="14">
    <source>
        <dbReference type="ARBA" id="ARBA00023004"/>
    </source>
</evidence>
<proteinExistence type="inferred from homology"/>
<comment type="cofactor">
    <cofactor evidence="2 16">
        <name>heme</name>
        <dbReference type="ChEBI" id="CHEBI:30413"/>
    </cofactor>
</comment>
<dbReference type="InterPro" id="IPR050121">
    <property type="entry name" value="Cytochrome_P450_monoxygenase"/>
</dbReference>
<dbReference type="EMBL" id="BNAV01000008">
    <property type="protein sequence ID" value="GHF69638.1"/>
    <property type="molecule type" value="Genomic_DNA"/>
</dbReference>
<dbReference type="PRINTS" id="PR00385">
    <property type="entry name" value="P450"/>
</dbReference>
<keyword evidence="7 16" id="KW-0349">Heme</keyword>
<gene>
    <name evidence="18" type="ORF">GCM10017566_49160</name>
</gene>
<dbReference type="Pfam" id="PF00067">
    <property type="entry name" value="p450"/>
    <property type="match status" value="1"/>
</dbReference>
<evidence type="ECO:0000256" key="12">
    <source>
        <dbReference type="ARBA" id="ARBA00022857"/>
    </source>
</evidence>
<evidence type="ECO:0000256" key="11">
    <source>
        <dbReference type="ARBA" id="ARBA00022827"/>
    </source>
</evidence>
<evidence type="ECO:0000256" key="13">
    <source>
        <dbReference type="ARBA" id="ARBA00023002"/>
    </source>
</evidence>
<dbReference type="PROSITE" id="PS00086">
    <property type="entry name" value="CYTOCHROME_P450"/>
    <property type="match status" value="1"/>
</dbReference>
<keyword evidence="15 17" id="KW-0503">Monooxygenase</keyword>
<dbReference type="GO" id="GO:0020037">
    <property type="term" value="F:heme binding"/>
    <property type="evidence" value="ECO:0007669"/>
    <property type="project" value="InterPro"/>
</dbReference>
<keyword evidence="11" id="KW-0274">FAD</keyword>